<dbReference type="RefSeq" id="WP_329498965.1">
    <property type="nucleotide sequence ID" value="NZ_CP108460.1"/>
</dbReference>
<dbReference type="InterPro" id="IPR029058">
    <property type="entry name" value="AB_hydrolase_fold"/>
</dbReference>
<dbReference type="EMBL" id="CP108482">
    <property type="protein sequence ID" value="WUS56338.1"/>
    <property type="molecule type" value="Genomic_DNA"/>
</dbReference>
<evidence type="ECO:0000313" key="3">
    <source>
        <dbReference type="Proteomes" id="UP001432014"/>
    </source>
</evidence>
<protein>
    <recommendedName>
        <fullName evidence="1">AB hydrolase-1 domain-containing protein</fullName>
    </recommendedName>
</protein>
<dbReference type="Gene3D" id="3.40.50.1820">
    <property type="entry name" value="alpha/beta hydrolase"/>
    <property type="match status" value="1"/>
</dbReference>
<dbReference type="PANTHER" id="PTHR12277:SF79">
    <property type="entry name" value="XAA-PRO DIPEPTIDYL-PEPTIDASE-RELATED"/>
    <property type="match status" value="1"/>
</dbReference>
<reference evidence="2 3" key="1">
    <citation type="submission" date="2022-10" db="EMBL/GenBank/DDBJ databases">
        <title>The complete genomes of actinobacterial strains from the NBC collection.</title>
        <authorList>
            <person name="Joergensen T.S."/>
            <person name="Alvarez Arevalo M."/>
            <person name="Sterndorff E.B."/>
            <person name="Faurdal D."/>
            <person name="Vuksanovic O."/>
            <person name="Mourched A.-S."/>
            <person name="Charusanti P."/>
            <person name="Shaw S."/>
            <person name="Blin K."/>
            <person name="Weber T."/>
        </authorList>
    </citation>
    <scope>NUCLEOTIDE SEQUENCE [LARGE SCALE GENOMIC DNA]</scope>
    <source>
        <strain evidence="2 3">NBC_01247</strain>
    </source>
</reference>
<dbReference type="Proteomes" id="UP001432014">
    <property type="component" value="Chromosome"/>
</dbReference>
<sequence>MRWGTAAVVAAAAAGTGVAVLALGRKVSERAVHPRADHASGARPIRVLGVAAGRVTLTRTVETARPGRYALEWGADGHAVVGEVLQSDQQGVTRRLERADTGTLETGTVVRLTPRVHLGDPTTALGLPFLETAAVGEAGPLPAWYLDGMRGTWVLLVHGPGADRQQTLPVIPVLHRLRLPVLAVTYRGDEGAPASPDGLGHFGDTEWRDVEAAVRLALDSGAGKVVLYGWSLGATMALQTAARSAWAEAVSGLILDSPVLDWSRTVRREAARAGVSAPLAGLGALAAQGRSGVDLAGFARLAEGTDLRVPALLMQSPDDAVAPWPAAARLADRREDLVSLRPVPGAAHAALWNADPHGYEENLRRFLTPLL</sequence>
<keyword evidence="3" id="KW-1185">Reference proteome</keyword>
<name>A0ABZ1W6A7_9ACTN</name>
<dbReference type="PANTHER" id="PTHR12277">
    <property type="entry name" value="ALPHA/BETA HYDROLASE DOMAIN-CONTAINING PROTEIN"/>
    <property type="match status" value="1"/>
</dbReference>
<dbReference type="Pfam" id="PF00561">
    <property type="entry name" value="Abhydrolase_1"/>
    <property type="match status" value="1"/>
</dbReference>
<evidence type="ECO:0000313" key="2">
    <source>
        <dbReference type="EMBL" id="WUS56338.1"/>
    </source>
</evidence>
<gene>
    <name evidence="2" type="ORF">OG469_12880</name>
</gene>
<dbReference type="InterPro" id="IPR000073">
    <property type="entry name" value="AB_hydrolase_1"/>
</dbReference>
<dbReference type="SUPFAM" id="SSF53474">
    <property type="entry name" value="alpha/beta-Hydrolases"/>
    <property type="match status" value="1"/>
</dbReference>
<proteinExistence type="predicted"/>
<accession>A0ABZ1W6A7</accession>
<evidence type="ECO:0000259" key="1">
    <source>
        <dbReference type="Pfam" id="PF00561"/>
    </source>
</evidence>
<feature type="domain" description="AB hydrolase-1" evidence="1">
    <location>
        <begin position="153"/>
        <end position="267"/>
    </location>
</feature>
<organism evidence="2 3">
    <name type="scientific">Kitasatospora herbaricolor</name>
    <dbReference type="NCBI Taxonomy" id="68217"/>
    <lineage>
        <taxon>Bacteria</taxon>
        <taxon>Bacillati</taxon>
        <taxon>Actinomycetota</taxon>
        <taxon>Actinomycetes</taxon>
        <taxon>Kitasatosporales</taxon>
        <taxon>Streptomycetaceae</taxon>
        <taxon>Kitasatospora</taxon>
    </lineage>
</organism>